<dbReference type="EMBL" id="MFAM01000017">
    <property type="protein sequence ID" value="OGD79559.1"/>
    <property type="molecule type" value="Genomic_DNA"/>
</dbReference>
<evidence type="ECO:0000313" key="2">
    <source>
        <dbReference type="Proteomes" id="UP000176682"/>
    </source>
</evidence>
<sequence length="162" mass="18502">MSNEIKFTARVRLALSQATQIVAWAARLENPLETISWVEGIEISELRPLDLETGIFRYDQAEAGIQFTPRCEITVRLEVDGDHTKKFWVILELVNTARAGWRVSECRSGEPGCWFQIHYPNGYAGIKTEYLTLINSRTSLEKIAAERSLFQFPFRDVPAPVK</sequence>
<protein>
    <submittedName>
        <fullName evidence="1">Uncharacterized protein</fullName>
    </submittedName>
</protein>
<organism evidence="1 2">
    <name type="scientific">Candidatus Collierbacteria bacterium RIFOXYB1_FULL_49_13</name>
    <dbReference type="NCBI Taxonomy" id="1817728"/>
    <lineage>
        <taxon>Bacteria</taxon>
        <taxon>Candidatus Collieribacteriota</taxon>
    </lineage>
</organism>
<reference evidence="1 2" key="1">
    <citation type="journal article" date="2016" name="Nat. Commun.">
        <title>Thousands of microbial genomes shed light on interconnected biogeochemical processes in an aquifer system.</title>
        <authorList>
            <person name="Anantharaman K."/>
            <person name="Brown C.T."/>
            <person name="Hug L.A."/>
            <person name="Sharon I."/>
            <person name="Castelle C.J."/>
            <person name="Probst A.J."/>
            <person name="Thomas B.C."/>
            <person name="Singh A."/>
            <person name="Wilkins M.J."/>
            <person name="Karaoz U."/>
            <person name="Brodie E.L."/>
            <person name="Williams K.H."/>
            <person name="Hubbard S.S."/>
            <person name="Banfield J.F."/>
        </authorList>
    </citation>
    <scope>NUCLEOTIDE SEQUENCE [LARGE SCALE GENOMIC DNA]</scope>
</reference>
<proteinExistence type="predicted"/>
<accession>A0A1F5FIU9</accession>
<name>A0A1F5FIU9_9BACT</name>
<dbReference type="Proteomes" id="UP000176682">
    <property type="component" value="Unassembled WGS sequence"/>
</dbReference>
<gene>
    <name evidence="1" type="ORF">A2368_02360</name>
</gene>
<evidence type="ECO:0000313" key="1">
    <source>
        <dbReference type="EMBL" id="OGD79559.1"/>
    </source>
</evidence>
<comment type="caution">
    <text evidence="1">The sequence shown here is derived from an EMBL/GenBank/DDBJ whole genome shotgun (WGS) entry which is preliminary data.</text>
</comment>
<dbReference type="AlphaFoldDB" id="A0A1F5FIU9"/>